<evidence type="ECO:0000256" key="1">
    <source>
        <dbReference type="SAM" id="MobiDB-lite"/>
    </source>
</evidence>
<keyword evidence="2" id="KW-1133">Transmembrane helix</keyword>
<feature type="transmembrane region" description="Helical" evidence="2">
    <location>
        <begin position="182"/>
        <end position="204"/>
    </location>
</feature>
<keyword evidence="2" id="KW-0472">Membrane</keyword>
<reference evidence="3 4" key="1">
    <citation type="submission" date="2023-09" db="EMBL/GenBank/DDBJ databases">
        <authorList>
            <person name="Wang M."/>
        </authorList>
    </citation>
    <scope>NUCLEOTIDE SEQUENCE [LARGE SCALE GENOMIC DNA]</scope>
    <source>
        <strain evidence="3">GT-2023</strain>
        <tissue evidence="3">Liver</tissue>
    </source>
</reference>
<sequence>MELQQHFPVSMNEYNESETTQRRSAFQTEDVYQCLQYKPPAAQGTINSTTLVSKHSERKYVFLLFTMNILISAIILILVGLNYKYHAQQQFKLTHHLKNSHNKETQPTKEEAGSFKSFNYTEMWLLHDNVFYLFWSDCSDCNAAERFCSKRNASLAILTEHNKANLGMESGDSVSRWLKSDIFIVFVVLLLLLLLVIFAVCWLIRRHQTQRPTEY</sequence>
<proteinExistence type="predicted"/>
<dbReference type="InterPro" id="IPR016187">
    <property type="entry name" value="CTDL_fold"/>
</dbReference>
<dbReference type="Proteomes" id="UP001558613">
    <property type="component" value="Unassembled WGS sequence"/>
</dbReference>
<name>A0ABR3NDK6_9TELE</name>
<keyword evidence="4" id="KW-1185">Reference proteome</keyword>
<dbReference type="SUPFAM" id="SSF56436">
    <property type="entry name" value="C-type lectin-like"/>
    <property type="match status" value="1"/>
</dbReference>
<evidence type="ECO:0000313" key="4">
    <source>
        <dbReference type="Proteomes" id="UP001558613"/>
    </source>
</evidence>
<keyword evidence="2" id="KW-0812">Transmembrane</keyword>
<protein>
    <submittedName>
        <fullName evidence="3">Uncharacterized protein</fullName>
    </submittedName>
</protein>
<evidence type="ECO:0000313" key="3">
    <source>
        <dbReference type="EMBL" id="KAL1274944.1"/>
    </source>
</evidence>
<accession>A0ABR3NDK6</accession>
<feature type="transmembrane region" description="Helical" evidence="2">
    <location>
        <begin position="60"/>
        <end position="83"/>
    </location>
</feature>
<organism evidence="3 4">
    <name type="scientific">Cirrhinus molitorella</name>
    <name type="common">mud carp</name>
    <dbReference type="NCBI Taxonomy" id="172907"/>
    <lineage>
        <taxon>Eukaryota</taxon>
        <taxon>Metazoa</taxon>
        <taxon>Chordata</taxon>
        <taxon>Craniata</taxon>
        <taxon>Vertebrata</taxon>
        <taxon>Euteleostomi</taxon>
        <taxon>Actinopterygii</taxon>
        <taxon>Neopterygii</taxon>
        <taxon>Teleostei</taxon>
        <taxon>Ostariophysi</taxon>
        <taxon>Cypriniformes</taxon>
        <taxon>Cyprinidae</taxon>
        <taxon>Labeoninae</taxon>
        <taxon>Labeonini</taxon>
        <taxon>Cirrhinus</taxon>
    </lineage>
</organism>
<gene>
    <name evidence="3" type="ORF">QQF64_027758</name>
</gene>
<feature type="region of interest" description="Disordered" evidence="1">
    <location>
        <begin position="1"/>
        <end position="20"/>
    </location>
</feature>
<dbReference type="EMBL" id="JAYMGO010000005">
    <property type="protein sequence ID" value="KAL1274944.1"/>
    <property type="molecule type" value="Genomic_DNA"/>
</dbReference>
<evidence type="ECO:0000256" key="2">
    <source>
        <dbReference type="SAM" id="Phobius"/>
    </source>
</evidence>
<comment type="caution">
    <text evidence="3">The sequence shown here is derived from an EMBL/GenBank/DDBJ whole genome shotgun (WGS) entry which is preliminary data.</text>
</comment>